<name>A0AAV4TVD2_9ARAC</name>
<reference evidence="4 5" key="1">
    <citation type="submission" date="2021-06" db="EMBL/GenBank/DDBJ databases">
        <title>Caerostris darwini draft genome.</title>
        <authorList>
            <person name="Kono N."/>
            <person name="Arakawa K."/>
        </authorList>
    </citation>
    <scope>NUCLEOTIDE SEQUENCE [LARGE SCALE GENOMIC DNA]</scope>
</reference>
<sequence>MTDSGETEKNGAFFLWKFENYSFGWNTEPYIDSPRFSIRSYTIFSFFIRLYNNLDYEEKKSIRCSLNLYSGNQSSKKLDYSLSFLNANGFPEESKDTSSDFGKKKYSSGFYVSLDELFIHRRNAFLPQDTLTIQCHVKRINSEVPAFIRSTARTRIGVERNLFTWNLSDFSSLRKGEEREIAVESSEGKFSPLTLKLTIVGGPIFEERIQIEVHRKEIRNESFSKLEISLLNDEKKSVVTIKDEFLFERNKSQIWFLTSLIKTSQLYAAKDQLLRNDVLSLKCESSISFGVVSNLIEVVERGPDFLQDFGICNGTQDSCQFLKAAMEQLLREKILCDVTLQVGSAEFPAHKALLAARSPVFKAMFTNDMQETARNAVDISDLDADTVKSMLLYAYTDTLDHPEGGSVEKLYFAADKRLYHEYSHQGTGFENIDYNSGNNSQEIPATISHSAEGADINSLSFTNLTSTLQSSTFPQSINQESHWDVNSTAGTDVRYASSNTVQNESIDYFNTSQGLQIPATQYIENSNSTSIVECSAIVFFTTVYTSALNPVLHPCTSSSVLIQHCPNLPSYNQLPQNSPGPSNHLTMYDPTNEYCTISMNMQSRQRAMQDFEMPPFQDKEYGAIAAAGKSIRTEKNRSCASDLNSTSPNVQYHGDPHKEKDSREKIQPCPKIAKVRDENSAINLNKIMKPRIKRLSFLLILVWDHLYEILK</sequence>
<gene>
    <name evidence="4" type="primary">spop_120</name>
    <name evidence="4" type="ORF">CDAR_226681</name>
</gene>
<dbReference type="InterPro" id="IPR000210">
    <property type="entry name" value="BTB/POZ_dom"/>
</dbReference>
<dbReference type="AlphaFoldDB" id="A0AAV4TVD2"/>
<dbReference type="Pfam" id="PF00651">
    <property type="entry name" value="BTB"/>
    <property type="match status" value="1"/>
</dbReference>
<dbReference type="PROSITE" id="PS50144">
    <property type="entry name" value="MATH"/>
    <property type="match status" value="1"/>
</dbReference>
<accession>A0AAV4TVD2</accession>
<organism evidence="4 5">
    <name type="scientific">Caerostris darwini</name>
    <dbReference type="NCBI Taxonomy" id="1538125"/>
    <lineage>
        <taxon>Eukaryota</taxon>
        <taxon>Metazoa</taxon>
        <taxon>Ecdysozoa</taxon>
        <taxon>Arthropoda</taxon>
        <taxon>Chelicerata</taxon>
        <taxon>Arachnida</taxon>
        <taxon>Araneae</taxon>
        <taxon>Araneomorphae</taxon>
        <taxon>Entelegynae</taxon>
        <taxon>Araneoidea</taxon>
        <taxon>Araneidae</taxon>
        <taxon>Caerostris</taxon>
    </lineage>
</organism>
<dbReference type="CDD" id="cd18186">
    <property type="entry name" value="BTB_POZ_ZBTB_KLHL-like"/>
    <property type="match status" value="1"/>
</dbReference>
<dbReference type="SMART" id="SM00225">
    <property type="entry name" value="BTB"/>
    <property type="match status" value="1"/>
</dbReference>
<feature type="compositionally biased region" description="Basic and acidic residues" evidence="1">
    <location>
        <begin position="654"/>
        <end position="664"/>
    </location>
</feature>
<feature type="domain" description="MATH" evidence="3">
    <location>
        <begin position="11"/>
        <end position="137"/>
    </location>
</feature>
<feature type="compositionally biased region" description="Polar residues" evidence="1">
    <location>
        <begin position="638"/>
        <end position="650"/>
    </location>
</feature>
<dbReference type="InterPro" id="IPR002083">
    <property type="entry name" value="MATH/TRAF_dom"/>
</dbReference>
<dbReference type="SUPFAM" id="SSF49599">
    <property type="entry name" value="TRAF domain-like"/>
    <property type="match status" value="1"/>
</dbReference>
<evidence type="ECO:0000313" key="5">
    <source>
        <dbReference type="Proteomes" id="UP001054837"/>
    </source>
</evidence>
<proteinExistence type="predicted"/>
<dbReference type="InterPro" id="IPR011333">
    <property type="entry name" value="SKP1/BTB/POZ_sf"/>
</dbReference>
<feature type="domain" description="BTB" evidence="2">
    <location>
        <begin position="336"/>
        <end position="403"/>
    </location>
</feature>
<dbReference type="GO" id="GO:0030163">
    <property type="term" value="P:protein catabolic process"/>
    <property type="evidence" value="ECO:0007669"/>
    <property type="project" value="UniProtKB-ARBA"/>
</dbReference>
<keyword evidence="5" id="KW-1185">Reference proteome</keyword>
<dbReference type="PROSITE" id="PS50097">
    <property type="entry name" value="BTB"/>
    <property type="match status" value="1"/>
</dbReference>
<dbReference type="InterPro" id="IPR008974">
    <property type="entry name" value="TRAF-like"/>
</dbReference>
<dbReference type="Proteomes" id="UP001054837">
    <property type="component" value="Unassembled WGS sequence"/>
</dbReference>
<dbReference type="Gene3D" id="3.30.710.10">
    <property type="entry name" value="Potassium Channel Kv1.1, Chain A"/>
    <property type="match status" value="1"/>
</dbReference>
<evidence type="ECO:0000313" key="4">
    <source>
        <dbReference type="EMBL" id="GIY49829.1"/>
    </source>
</evidence>
<evidence type="ECO:0000259" key="2">
    <source>
        <dbReference type="PROSITE" id="PS50097"/>
    </source>
</evidence>
<evidence type="ECO:0000256" key="1">
    <source>
        <dbReference type="SAM" id="MobiDB-lite"/>
    </source>
</evidence>
<dbReference type="CDD" id="cd00121">
    <property type="entry name" value="MATH"/>
    <property type="match status" value="1"/>
</dbReference>
<evidence type="ECO:0000259" key="3">
    <source>
        <dbReference type="PROSITE" id="PS50144"/>
    </source>
</evidence>
<dbReference type="Gene3D" id="2.60.210.10">
    <property type="entry name" value="Apoptosis, Tumor Necrosis Factor Receptor Associated Protein 2, Chain A"/>
    <property type="match status" value="1"/>
</dbReference>
<dbReference type="PANTHER" id="PTHR24413">
    <property type="entry name" value="SPECKLE-TYPE POZ PROTEIN"/>
    <property type="match status" value="1"/>
</dbReference>
<protein>
    <submittedName>
        <fullName evidence="4">Speckle-type POZ protein</fullName>
    </submittedName>
</protein>
<feature type="region of interest" description="Disordered" evidence="1">
    <location>
        <begin position="638"/>
        <end position="664"/>
    </location>
</feature>
<dbReference type="EMBL" id="BPLQ01010300">
    <property type="protein sequence ID" value="GIY49829.1"/>
    <property type="molecule type" value="Genomic_DNA"/>
</dbReference>
<comment type="caution">
    <text evidence="4">The sequence shown here is derived from an EMBL/GenBank/DDBJ whole genome shotgun (WGS) entry which is preliminary data.</text>
</comment>
<dbReference type="SUPFAM" id="SSF54695">
    <property type="entry name" value="POZ domain"/>
    <property type="match status" value="1"/>
</dbReference>